<dbReference type="InterPro" id="IPR045042">
    <property type="entry name" value="YnaI-like"/>
</dbReference>
<feature type="transmembrane region" description="Helical" evidence="7">
    <location>
        <begin position="88"/>
        <end position="109"/>
    </location>
</feature>
<dbReference type="InterPro" id="IPR006685">
    <property type="entry name" value="MscS_channel_2nd"/>
</dbReference>
<accession>A0A3D8PST3</accession>
<evidence type="ECO:0000259" key="10">
    <source>
        <dbReference type="Pfam" id="PF21088"/>
    </source>
</evidence>
<sequence>MKWLEFFTSENLIDLGIAIGIFLLFLLFRKIFTKYIFSLLLKLGNKSPTHFFTEIFMAFKKPVEWLFVVFGLYVAISYFPHLNQGNAFFLQVLKSVYIFLITWGFYNFVASNSILFTGINKKLEFDKDNIIIPLLSKALRFIIIAIALTVILQAFDYDVTGFVAGLGLGGLAISLAAQDILANMIGGFVIITEKPFTIGDWIVTPSIDGTVEEIAFRSTKVRTSADALVVVPNATLVKEPITNWSRMEKRQNSFDLTLTFETPQEKVETAVSQIDYLLKNDPKIDQESIMVKFNKYNENGYNIMVYYFTKTTAWGENLSINEKVNFKIMKLLRDESIELAVPTRALHVQAPKDIQEMMQESMKRGSDQ</sequence>
<dbReference type="SUPFAM" id="SSF82689">
    <property type="entry name" value="Mechanosensitive channel protein MscS (YggB), C-terminal domain"/>
    <property type="match status" value="1"/>
</dbReference>
<feature type="domain" description="Mechanosensitive ion channel MscS" evidence="8">
    <location>
        <begin position="179"/>
        <end position="246"/>
    </location>
</feature>
<dbReference type="Pfam" id="PF21082">
    <property type="entry name" value="MS_channel_3rd"/>
    <property type="match status" value="1"/>
</dbReference>
<name>A0A3D8PST3_9BACI</name>
<dbReference type="GO" id="GO:0055085">
    <property type="term" value="P:transmembrane transport"/>
    <property type="evidence" value="ECO:0007669"/>
    <property type="project" value="InterPro"/>
</dbReference>
<evidence type="ECO:0000256" key="1">
    <source>
        <dbReference type="ARBA" id="ARBA00004651"/>
    </source>
</evidence>
<keyword evidence="6 7" id="KW-0472">Membrane</keyword>
<evidence type="ECO:0000256" key="2">
    <source>
        <dbReference type="ARBA" id="ARBA00008017"/>
    </source>
</evidence>
<dbReference type="PANTHER" id="PTHR43634">
    <property type="entry name" value="OW CONDUCTANCE MECHANOSENSITIVE CHANNEL"/>
    <property type="match status" value="1"/>
</dbReference>
<dbReference type="RefSeq" id="WP_115772761.1">
    <property type="nucleotide sequence ID" value="NZ_PIOC01000014.1"/>
</dbReference>
<dbReference type="AlphaFoldDB" id="A0A3D8PST3"/>
<dbReference type="SUPFAM" id="SSF82861">
    <property type="entry name" value="Mechanosensitive channel protein MscS (YggB), transmembrane region"/>
    <property type="match status" value="1"/>
</dbReference>
<evidence type="ECO:0000313" key="12">
    <source>
        <dbReference type="Proteomes" id="UP000257143"/>
    </source>
</evidence>
<evidence type="ECO:0000256" key="3">
    <source>
        <dbReference type="ARBA" id="ARBA00022475"/>
    </source>
</evidence>
<dbReference type="Proteomes" id="UP000257143">
    <property type="component" value="Unassembled WGS sequence"/>
</dbReference>
<dbReference type="InterPro" id="IPR011066">
    <property type="entry name" value="MscS_channel_C_sf"/>
</dbReference>
<dbReference type="InterPro" id="IPR011014">
    <property type="entry name" value="MscS_channel_TM-2"/>
</dbReference>
<dbReference type="InterPro" id="IPR049278">
    <property type="entry name" value="MS_channel_C"/>
</dbReference>
<evidence type="ECO:0000256" key="4">
    <source>
        <dbReference type="ARBA" id="ARBA00022692"/>
    </source>
</evidence>
<evidence type="ECO:0000256" key="5">
    <source>
        <dbReference type="ARBA" id="ARBA00022989"/>
    </source>
</evidence>
<dbReference type="OrthoDB" id="9809206at2"/>
<evidence type="ECO:0000256" key="6">
    <source>
        <dbReference type="ARBA" id="ARBA00023136"/>
    </source>
</evidence>
<dbReference type="InterPro" id="IPR023408">
    <property type="entry name" value="MscS_beta-dom_sf"/>
</dbReference>
<feature type="transmembrane region" description="Helical" evidence="7">
    <location>
        <begin position="130"/>
        <end position="153"/>
    </location>
</feature>
<comment type="subcellular location">
    <subcellularLocation>
        <location evidence="1">Cell membrane</location>
        <topology evidence="1">Multi-pass membrane protein</topology>
    </subcellularLocation>
</comment>
<comment type="similarity">
    <text evidence="2">Belongs to the MscS (TC 1.A.23) family.</text>
</comment>
<keyword evidence="4 7" id="KW-0812">Transmembrane</keyword>
<feature type="domain" description="Mechanosensitive ion channel transmembrane helices 2/3" evidence="10">
    <location>
        <begin position="137"/>
        <end position="178"/>
    </location>
</feature>
<dbReference type="Gene3D" id="2.30.30.60">
    <property type="match status" value="1"/>
</dbReference>
<evidence type="ECO:0000313" key="11">
    <source>
        <dbReference type="EMBL" id="RDW19024.1"/>
    </source>
</evidence>
<keyword evidence="12" id="KW-1185">Reference proteome</keyword>
<reference evidence="12" key="1">
    <citation type="submission" date="2017-11" db="EMBL/GenBank/DDBJ databases">
        <authorList>
            <person name="Zhu W."/>
        </authorList>
    </citation>
    <scope>NUCLEOTIDE SEQUENCE [LARGE SCALE GENOMIC DNA]</scope>
    <source>
        <strain evidence="12">CAU 1183</strain>
    </source>
</reference>
<feature type="domain" description="Mechanosensitive ion channel MscS C-terminal" evidence="9">
    <location>
        <begin position="254"/>
        <end position="339"/>
    </location>
</feature>
<feature type="transmembrane region" description="Helical" evidence="7">
    <location>
        <begin position="65"/>
        <end position="82"/>
    </location>
</feature>
<dbReference type="EMBL" id="PIOC01000014">
    <property type="protein sequence ID" value="RDW19024.1"/>
    <property type="molecule type" value="Genomic_DNA"/>
</dbReference>
<feature type="transmembrane region" description="Helical" evidence="7">
    <location>
        <begin position="12"/>
        <end position="32"/>
    </location>
</feature>
<dbReference type="Gene3D" id="3.30.70.100">
    <property type="match status" value="1"/>
</dbReference>
<dbReference type="Pfam" id="PF00924">
    <property type="entry name" value="MS_channel_2nd"/>
    <property type="match status" value="1"/>
</dbReference>
<evidence type="ECO:0000256" key="7">
    <source>
        <dbReference type="SAM" id="Phobius"/>
    </source>
</evidence>
<dbReference type="PANTHER" id="PTHR43634:SF2">
    <property type="entry name" value="LOW CONDUCTANCE MECHANOSENSITIVE CHANNEL YNAI"/>
    <property type="match status" value="1"/>
</dbReference>
<dbReference type="GO" id="GO:0005886">
    <property type="term" value="C:plasma membrane"/>
    <property type="evidence" value="ECO:0007669"/>
    <property type="project" value="UniProtKB-SubCell"/>
</dbReference>
<evidence type="ECO:0000259" key="9">
    <source>
        <dbReference type="Pfam" id="PF21082"/>
    </source>
</evidence>
<dbReference type="Pfam" id="PF21088">
    <property type="entry name" value="MS_channel_1st"/>
    <property type="match status" value="1"/>
</dbReference>
<proteinExistence type="inferred from homology"/>
<dbReference type="InterPro" id="IPR010920">
    <property type="entry name" value="LSM_dom_sf"/>
</dbReference>
<protein>
    <submittedName>
        <fullName evidence="11">Mechanosensitive ion channel protein</fullName>
    </submittedName>
</protein>
<keyword evidence="5 7" id="KW-1133">Transmembrane helix</keyword>
<dbReference type="SUPFAM" id="SSF50182">
    <property type="entry name" value="Sm-like ribonucleoproteins"/>
    <property type="match status" value="1"/>
</dbReference>
<organism evidence="11 12">
    <name type="scientific">Oceanobacillus arenosus</name>
    <dbReference type="NCBI Taxonomy" id="1229153"/>
    <lineage>
        <taxon>Bacteria</taxon>
        <taxon>Bacillati</taxon>
        <taxon>Bacillota</taxon>
        <taxon>Bacilli</taxon>
        <taxon>Bacillales</taxon>
        <taxon>Bacillaceae</taxon>
        <taxon>Oceanobacillus</taxon>
    </lineage>
</organism>
<gene>
    <name evidence="11" type="ORF">CWR48_08215</name>
</gene>
<keyword evidence="3" id="KW-1003">Cell membrane</keyword>
<comment type="caution">
    <text evidence="11">The sequence shown here is derived from an EMBL/GenBank/DDBJ whole genome shotgun (WGS) entry which is preliminary data.</text>
</comment>
<evidence type="ECO:0000259" key="8">
    <source>
        <dbReference type="Pfam" id="PF00924"/>
    </source>
</evidence>
<dbReference type="InterPro" id="IPR049142">
    <property type="entry name" value="MS_channel_1st"/>
</dbReference>
<dbReference type="Gene3D" id="1.10.287.1260">
    <property type="match status" value="1"/>
</dbReference>